<sequence length="47" mass="5149">MVFSASSNGMRGWASDRVRRLATLSTPTVAAAEQKDDPDQQHHDLHG</sequence>
<keyword evidence="3" id="KW-1185">Reference proteome</keyword>
<comment type="caution">
    <text evidence="2">The sequence shown here is derived from an EMBL/GenBank/DDBJ whole genome shotgun (WGS) entry which is preliminary data.</text>
</comment>
<proteinExistence type="predicted"/>
<dbReference type="EMBL" id="JANLCM010000002">
    <property type="protein sequence ID" value="MCS5718765.1"/>
    <property type="molecule type" value="Genomic_DNA"/>
</dbReference>
<evidence type="ECO:0000256" key="1">
    <source>
        <dbReference type="SAM" id="MobiDB-lite"/>
    </source>
</evidence>
<dbReference type="RefSeq" id="WP_259508024.1">
    <property type="nucleotide sequence ID" value="NZ_JANLCM010000002.1"/>
</dbReference>
<gene>
    <name evidence="2" type="ORF">N1027_11535</name>
</gene>
<organism evidence="2 3">
    <name type="scientific">Herbiconiux aconitum</name>
    <dbReference type="NCBI Taxonomy" id="2970913"/>
    <lineage>
        <taxon>Bacteria</taxon>
        <taxon>Bacillati</taxon>
        <taxon>Actinomycetota</taxon>
        <taxon>Actinomycetes</taxon>
        <taxon>Micrococcales</taxon>
        <taxon>Microbacteriaceae</taxon>
        <taxon>Herbiconiux</taxon>
    </lineage>
</organism>
<reference evidence="2" key="1">
    <citation type="submission" date="2022-08" db="EMBL/GenBank/DDBJ databases">
        <authorList>
            <person name="Deng Y."/>
            <person name="Han X.-F."/>
            <person name="Zhang Y.-Q."/>
        </authorList>
    </citation>
    <scope>NUCLEOTIDE SEQUENCE</scope>
    <source>
        <strain evidence="2">CPCC 205763</strain>
    </source>
</reference>
<feature type="region of interest" description="Disordered" evidence="1">
    <location>
        <begin position="24"/>
        <end position="47"/>
    </location>
</feature>
<feature type="compositionally biased region" description="Basic and acidic residues" evidence="1">
    <location>
        <begin position="33"/>
        <end position="47"/>
    </location>
</feature>
<evidence type="ECO:0000313" key="3">
    <source>
        <dbReference type="Proteomes" id="UP001165584"/>
    </source>
</evidence>
<protein>
    <submittedName>
        <fullName evidence="2">Uncharacterized protein</fullName>
    </submittedName>
</protein>
<name>A0ABT2GRB0_9MICO</name>
<evidence type="ECO:0000313" key="2">
    <source>
        <dbReference type="EMBL" id="MCS5718765.1"/>
    </source>
</evidence>
<accession>A0ABT2GRB0</accession>
<dbReference type="Proteomes" id="UP001165584">
    <property type="component" value="Unassembled WGS sequence"/>
</dbReference>